<dbReference type="Gene3D" id="3.30.40.10">
    <property type="entry name" value="Zinc/RING finger domain, C3HC4 (zinc finger)"/>
    <property type="match status" value="1"/>
</dbReference>
<evidence type="ECO:0000313" key="11">
    <source>
        <dbReference type="Proteomes" id="UP000030665"/>
    </source>
</evidence>
<dbReference type="AlphaFoldDB" id="A0A077ZGC9"/>
<dbReference type="SUPFAM" id="SSF57850">
    <property type="entry name" value="RING/U-box"/>
    <property type="match status" value="1"/>
</dbReference>
<dbReference type="PANTHER" id="PTHR46076">
    <property type="entry name" value="E3 UBIQUITIN-PROTEIN LIGASE RING1 / RING 2 FAMILY MEMBER"/>
    <property type="match status" value="1"/>
</dbReference>
<evidence type="ECO:0000256" key="4">
    <source>
        <dbReference type="ARBA" id="ARBA00022679"/>
    </source>
</evidence>
<dbReference type="Pfam" id="PF13923">
    <property type="entry name" value="zf-C3HC4_2"/>
    <property type="match status" value="1"/>
</dbReference>
<dbReference type="PROSITE" id="PS50089">
    <property type="entry name" value="ZF_RING_2"/>
    <property type="match status" value="1"/>
</dbReference>
<evidence type="ECO:0000259" key="9">
    <source>
        <dbReference type="PROSITE" id="PS50089"/>
    </source>
</evidence>
<dbReference type="Proteomes" id="UP000030665">
    <property type="component" value="Unassembled WGS sequence"/>
</dbReference>
<dbReference type="InterPro" id="IPR001841">
    <property type="entry name" value="Znf_RING"/>
</dbReference>
<dbReference type="STRING" id="36087.A0A077ZGC9"/>
<comment type="pathway">
    <text evidence="2">Protein modification; protein ubiquitination.</text>
</comment>
<sequence>MLPRRHIYDFVRQPRVPNFADNEYVTIIPRAFNAELTCPICLDVLKNTMRSKECLHRFCKDCITRALRIGNKECPTCRAALPSKRSLVADPNYDAVIEVIASTQESDEQPDAAQNGLTATGPYCSATMSRTCLPSGQQAQDQMILFYLRAHPAMSLPDNLAPILLKEHFVRTCASSCTVAHIRKYLLMRSCVELLTKGDRQTSENVDQIIRQRIDQISIFARAGDYLISLVMCDCMNILTIFSKFRCQGLTYPLQFYYFYHEIGTTGFAIRTQPLSPIKISGVDFG</sequence>
<evidence type="ECO:0000256" key="8">
    <source>
        <dbReference type="PROSITE-ProRule" id="PRU00175"/>
    </source>
</evidence>
<evidence type="ECO:0000256" key="6">
    <source>
        <dbReference type="ARBA" id="ARBA00022771"/>
    </source>
</evidence>
<dbReference type="EC" id="2.3.2.27" evidence="3"/>
<feature type="domain" description="RING-type" evidence="9">
    <location>
        <begin position="38"/>
        <end position="78"/>
    </location>
</feature>
<reference evidence="10" key="1">
    <citation type="submission" date="2014-01" db="EMBL/GenBank/DDBJ databases">
        <authorList>
            <person name="Aslett M."/>
        </authorList>
    </citation>
    <scope>NUCLEOTIDE SEQUENCE</scope>
</reference>
<keyword evidence="7" id="KW-0862">Zinc</keyword>
<keyword evidence="6 8" id="KW-0863">Zinc-finger</keyword>
<dbReference type="PANTHER" id="PTHR46076:SF3">
    <property type="entry name" value="E3 UBIQUITIN-PROTEIN LIGASE RING1"/>
    <property type="match status" value="1"/>
</dbReference>
<dbReference type="GO" id="GO:0000151">
    <property type="term" value="C:ubiquitin ligase complex"/>
    <property type="evidence" value="ECO:0007669"/>
    <property type="project" value="InterPro"/>
</dbReference>
<gene>
    <name evidence="10" type="ORF">TTRE_0000778101</name>
</gene>
<evidence type="ECO:0000256" key="1">
    <source>
        <dbReference type="ARBA" id="ARBA00000900"/>
    </source>
</evidence>
<dbReference type="GO" id="GO:0061630">
    <property type="term" value="F:ubiquitin protein ligase activity"/>
    <property type="evidence" value="ECO:0007669"/>
    <property type="project" value="UniProtKB-EC"/>
</dbReference>
<dbReference type="SMART" id="SM00184">
    <property type="entry name" value="RING"/>
    <property type="match status" value="1"/>
</dbReference>
<dbReference type="OrthoDB" id="5847394at2759"/>
<keyword evidence="11" id="KW-1185">Reference proteome</keyword>
<keyword evidence="4" id="KW-0808">Transferase</keyword>
<dbReference type="CDD" id="cd16531">
    <property type="entry name" value="RING-HC_RING1-like"/>
    <property type="match status" value="1"/>
</dbReference>
<dbReference type="EMBL" id="HG806594">
    <property type="protein sequence ID" value="CDW59447.1"/>
    <property type="molecule type" value="Genomic_DNA"/>
</dbReference>
<organism evidence="10 11">
    <name type="scientific">Trichuris trichiura</name>
    <name type="common">Whipworm</name>
    <name type="synonym">Trichocephalus trichiurus</name>
    <dbReference type="NCBI Taxonomy" id="36087"/>
    <lineage>
        <taxon>Eukaryota</taxon>
        <taxon>Metazoa</taxon>
        <taxon>Ecdysozoa</taxon>
        <taxon>Nematoda</taxon>
        <taxon>Enoplea</taxon>
        <taxon>Dorylaimia</taxon>
        <taxon>Trichinellida</taxon>
        <taxon>Trichuridae</taxon>
        <taxon>Trichuris</taxon>
    </lineage>
</organism>
<comment type="catalytic activity">
    <reaction evidence="1">
        <text>S-ubiquitinyl-[E2 ubiquitin-conjugating enzyme]-L-cysteine + [acceptor protein]-L-lysine = [E2 ubiquitin-conjugating enzyme]-L-cysteine + N(6)-ubiquitinyl-[acceptor protein]-L-lysine.</text>
        <dbReference type="EC" id="2.3.2.27"/>
    </reaction>
</comment>
<proteinExistence type="predicted"/>
<dbReference type="GO" id="GO:0008270">
    <property type="term" value="F:zinc ion binding"/>
    <property type="evidence" value="ECO:0007669"/>
    <property type="project" value="UniProtKB-KW"/>
</dbReference>
<evidence type="ECO:0000256" key="5">
    <source>
        <dbReference type="ARBA" id="ARBA00022723"/>
    </source>
</evidence>
<keyword evidence="5" id="KW-0479">Metal-binding</keyword>
<dbReference type="Gene3D" id="3.10.20.90">
    <property type="entry name" value="Phosphatidylinositol 3-kinase Catalytic Subunit, Chain A, domain 1"/>
    <property type="match status" value="1"/>
</dbReference>
<evidence type="ECO:0000256" key="3">
    <source>
        <dbReference type="ARBA" id="ARBA00012483"/>
    </source>
</evidence>
<evidence type="ECO:0000256" key="7">
    <source>
        <dbReference type="ARBA" id="ARBA00022833"/>
    </source>
</evidence>
<evidence type="ECO:0000313" key="10">
    <source>
        <dbReference type="EMBL" id="CDW59447.1"/>
    </source>
</evidence>
<dbReference type="InterPro" id="IPR013083">
    <property type="entry name" value="Znf_RING/FYVE/PHD"/>
</dbReference>
<name>A0A077ZGC9_TRITR</name>
<dbReference type="GO" id="GO:0003682">
    <property type="term" value="F:chromatin binding"/>
    <property type="evidence" value="ECO:0007669"/>
    <property type="project" value="TreeGrafter"/>
</dbReference>
<dbReference type="GO" id="GO:0016567">
    <property type="term" value="P:protein ubiquitination"/>
    <property type="evidence" value="ECO:0007669"/>
    <property type="project" value="UniProtKB-UniPathway"/>
</dbReference>
<evidence type="ECO:0000256" key="2">
    <source>
        <dbReference type="ARBA" id="ARBA00004906"/>
    </source>
</evidence>
<accession>A0A077ZGC9</accession>
<dbReference type="UniPathway" id="UPA00143"/>
<protein>
    <recommendedName>
        <fullName evidence="3">RING-type E3 ubiquitin transferase</fullName>
        <ecNumber evidence="3">2.3.2.27</ecNumber>
    </recommendedName>
</protein>
<dbReference type="GO" id="GO:0031519">
    <property type="term" value="C:PcG protein complex"/>
    <property type="evidence" value="ECO:0007669"/>
    <property type="project" value="TreeGrafter"/>
</dbReference>
<dbReference type="InterPro" id="IPR017907">
    <property type="entry name" value="Znf_RING_CS"/>
</dbReference>
<reference evidence="10" key="2">
    <citation type="submission" date="2014-03" db="EMBL/GenBank/DDBJ databases">
        <title>The whipworm genome and dual-species transcriptomics of an intimate host-pathogen interaction.</title>
        <authorList>
            <person name="Foth B.J."/>
            <person name="Tsai I.J."/>
            <person name="Reid A.J."/>
            <person name="Bancroft A.J."/>
            <person name="Nichol S."/>
            <person name="Tracey A."/>
            <person name="Holroyd N."/>
            <person name="Cotton J.A."/>
            <person name="Stanley E.J."/>
            <person name="Zarowiecki M."/>
            <person name="Liu J.Z."/>
            <person name="Huckvale T."/>
            <person name="Cooper P.J."/>
            <person name="Grencis R.K."/>
            <person name="Berriman M."/>
        </authorList>
    </citation>
    <scope>NUCLEOTIDE SEQUENCE [LARGE SCALE GENOMIC DNA]</scope>
</reference>
<dbReference type="PROSITE" id="PS00518">
    <property type="entry name" value="ZF_RING_1"/>
    <property type="match status" value="1"/>
</dbReference>
<dbReference type="InterPro" id="IPR043540">
    <property type="entry name" value="RING1/RING2"/>
</dbReference>